<proteinExistence type="predicted"/>
<evidence type="ECO:0000313" key="2">
    <source>
        <dbReference type="Proteomes" id="UP001140513"/>
    </source>
</evidence>
<organism evidence="1 2">
    <name type="scientific">Didymosphaeria variabile</name>
    <dbReference type="NCBI Taxonomy" id="1932322"/>
    <lineage>
        <taxon>Eukaryota</taxon>
        <taxon>Fungi</taxon>
        <taxon>Dikarya</taxon>
        <taxon>Ascomycota</taxon>
        <taxon>Pezizomycotina</taxon>
        <taxon>Dothideomycetes</taxon>
        <taxon>Pleosporomycetidae</taxon>
        <taxon>Pleosporales</taxon>
        <taxon>Massarineae</taxon>
        <taxon>Didymosphaeriaceae</taxon>
        <taxon>Didymosphaeria</taxon>
    </lineage>
</organism>
<dbReference type="Proteomes" id="UP001140513">
    <property type="component" value="Unassembled WGS sequence"/>
</dbReference>
<comment type="caution">
    <text evidence="1">The sequence shown here is derived from an EMBL/GenBank/DDBJ whole genome shotgun (WGS) entry which is preliminary data.</text>
</comment>
<dbReference type="AlphaFoldDB" id="A0A9W8XBF2"/>
<name>A0A9W8XBF2_9PLEO</name>
<dbReference type="EMBL" id="JAPEUX010000008">
    <property type="protein sequence ID" value="KAJ4346584.1"/>
    <property type="molecule type" value="Genomic_DNA"/>
</dbReference>
<evidence type="ECO:0000313" key="1">
    <source>
        <dbReference type="EMBL" id="KAJ4346584.1"/>
    </source>
</evidence>
<dbReference type="GeneID" id="80914045"/>
<sequence>MDSPPPITTSPSPSEAATTGEDVVVALALTSAPLASGDEGGTLFLLVALATSAPQKSVLSPFFPLQFSALRMPSVVDGGGGGGGGWNVSIAGSVTSTGVCTPKRLPQRHSEG</sequence>
<protein>
    <submittedName>
        <fullName evidence="1">Uncharacterized protein</fullName>
    </submittedName>
</protein>
<accession>A0A9W8XBF2</accession>
<reference evidence="1" key="1">
    <citation type="submission" date="2022-10" db="EMBL/GenBank/DDBJ databases">
        <title>Tapping the CABI collections for fungal endophytes: first genome assemblies for Collariella, Neodidymelliopsis, Ascochyta clinopodiicola, Didymella pomorum, Didymosphaeria variabile, Neocosmospora piperis and Neocucurbitaria cava.</title>
        <authorList>
            <person name="Hill R."/>
        </authorList>
    </citation>
    <scope>NUCLEOTIDE SEQUENCE</scope>
    <source>
        <strain evidence="1">IMI 356815</strain>
    </source>
</reference>
<gene>
    <name evidence="1" type="ORF">N0V89_010515</name>
</gene>
<dbReference type="RefSeq" id="XP_056066384.1">
    <property type="nucleotide sequence ID" value="XM_056219257.1"/>
</dbReference>
<keyword evidence="2" id="KW-1185">Reference proteome</keyword>